<feature type="compositionally biased region" description="Polar residues" evidence="1">
    <location>
        <begin position="1"/>
        <end position="10"/>
    </location>
</feature>
<dbReference type="Proteomes" id="UP000460626">
    <property type="component" value="Unassembled WGS sequence"/>
</dbReference>
<keyword evidence="3" id="KW-1185">Reference proteome</keyword>
<name>A0A845A302_9SPHN</name>
<sequence>MIALTACSSEPEQEQEMANDTPLSRESSSSSIPGKAAGAPTASPTPFVAGAWELLSSGEGDGLAFTPGAGESAIVHVFCPAGGGLTVNVKAFRPIGSEERMSLGSGATVVALVADVKGDALRGGVSATGPVPGELRSVLEGASGVSVSYGAQSAGPLPPVPMQTAQNFVMGCND</sequence>
<proteinExistence type="predicted"/>
<evidence type="ECO:0000313" key="2">
    <source>
        <dbReference type="EMBL" id="MXO93990.1"/>
    </source>
</evidence>
<comment type="caution">
    <text evidence="2">The sequence shown here is derived from an EMBL/GenBank/DDBJ whole genome shotgun (WGS) entry which is preliminary data.</text>
</comment>
<feature type="region of interest" description="Disordered" evidence="1">
    <location>
        <begin position="1"/>
        <end position="43"/>
    </location>
</feature>
<reference evidence="2 3" key="1">
    <citation type="submission" date="2019-12" db="EMBL/GenBank/DDBJ databases">
        <title>Genomic-based taxomic classification of the family Erythrobacteraceae.</title>
        <authorList>
            <person name="Xu L."/>
        </authorList>
    </citation>
    <scope>NUCLEOTIDE SEQUENCE [LARGE SCALE GENOMIC DNA]</scope>
    <source>
        <strain evidence="2 3">RC4-10-4</strain>
    </source>
</reference>
<evidence type="ECO:0000313" key="3">
    <source>
        <dbReference type="Proteomes" id="UP000460626"/>
    </source>
</evidence>
<evidence type="ECO:0008006" key="4">
    <source>
        <dbReference type="Google" id="ProtNLM"/>
    </source>
</evidence>
<evidence type="ECO:0000256" key="1">
    <source>
        <dbReference type="SAM" id="MobiDB-lite"/>
    </source>
</evidence>
<gene>
    <name evidence="2" type="ORF">GRI62_10295</name>
</gene>
<protein>
    <recommendedName>
        <fullName evidence="4">Lipoprotein</fullName>
    </recommendedName>
</protein>
<dbReference type="AlphaFoldDB" id="A0A845A302"/>
<organism evidence="2 3">
    <name type="scientific">Aurantiacibacter arachoides</name>
    <dbReference type="NCBI Taxonomy" id="1850444"/>
    <lineage>
        <taxon>Bacteria</taxon>
        <taxon>Pseudomonadati</taxon>
        <taxon>Pseudomonadota</taxon>
        <taxon>Alphaproteobacteria</taxon>
        <taxon>Sphingomonadales</taxon>
        <taxon>Erythrobacteraceae</taxon>
        <taxon>Aurantiacibacter</taxon>
    </lineage>
</organism>
<dbReference type="EMBL" id="WTYH01000001">
    <property type="protein sequence ID" value="MXO93990.1"/>
    <property type="molecule type" value="Genomic_DNA"/>
</dbReference>
<accession>A0A845A302</accession>